<evidence type="ECO:0000313" key="2">
    <source>
        <dbReference type="EMBL" id="KRX01761.1"/>
    </source>
</evidence>
<evidence type="ECO:0000313" key="3">
    <source>
        <dbReference type="Proteomes" id="UP000054937"/>
    </source>
</evidence>
<gene>
    <name evidence="2" type="ORF">PPERSA_02289</name>
</gene>
<organism evidence="2 3">
    <name type="scientific">Pseudocohnilembus persalinus</name>
    <name type="common">Ciliate</name>
    <dbReference type="NCBI Taxonomy" id="266149"/>
    <lineage>
        <taxon>Eukaryota</taxon>
        <taxon>Sar</taxon>
        <taxon>Alveolata</taxon>
        <taxon>Ciliophora</taxon>
        <taxon>Intramacronucleata</taxon>
        <taxon>Oligohymenophorea</taxon>
        <taxon>Scuticociliatia</taxon>
        <taxon>Philasterida</taxon>
        <taxon>Pseudocohnilembidae</taxon>
        <taxon>Pseudocohnilembus</taxon>
    </lineage>
</organism>
<feature type="compositionally biased region" description="Basic and acidic residues" evidence="1">
    <location>
        <begin position="422"/>
        <end position="436"/>
    </location>
</feature>
<name>A0A0V0QHK9_PSEPJ</name>
<dbReference type="InParanoid" id="A0A0V0QHK9"/>
<dbReference type="Proteomes" id="UP000054937">
    <property type="component" value="Unassembled WGS sequence"/>
</dbReference>
<feature type="compositionally biased region" description="Polar residues" evidence="1">
    <location>
        <begin position="409"/>
        <end position="421"/>
    </location>
</feature>
<sequence>MMINFYGQCQSQYLTFGLTDEIHKDKDLDRDNKIKAFREDQHILGSKNFQHEGQHFYEFFQDNKTILNLAINIKQDDASENYKKLLISQIEDENLPIFQIQNWPVTNNRDQQNQMKLLIQQIEKGQFESELIEKYEKKIQDYFDEFYEVFDGNLDTIQDQSIQKITKKIKKIYKEMKIEEFKELLKISDLRKNLKEYFDKNEDSKDNLLNFLNKFFSEIYGSGNIYIRFKLIQEKLQFIEDIYKEINKKLNQIFEPLKKLKFNTKQYVYHDKNINFTVANFNNINGQQENFITFNHGIISPTKSIIFKYFNKVENNLNIQGQGQKNISLFGNNQQQQNQNCNQNQGQPQLFANNQQQKQCLFQKGPINNQQQNTGLFQQEPQQNLFQKNIQNNQQISQIDQNQKEERQSSGLFSQNNNSVQQKDKNLSHSPKEKEKNRKTRSIQNDFQSTNYILNNQKKLMENKSVDKINQLIMNIEIQNNLNDLDQNVRQVYSDIIKNDKIYKFEITIWYEAGHFNDFLLGFTLLDDESKNNKYVYSKIFEWQNYFFLQQDKSLIDIDILNSTNQVNNLFGQNQCKKNLVMNKTKIIIIIDYQKSQFIAQDDDGRIMTQQTIHSTKKNENRLGIYCNISKQTEVKVDFKLQQKSYTKIN</sequence>
<feature type="region of interest" description="Disordered" evidence="1">
    <location>
        <begin position="398"/>
        <end position="447"/>
    </location>
</feature>
<keyword evidence="3" id="KW-1185">Reference proteome</keyword>
<evidence type="ECO:0000256" key="1">
    <source>
        <dbReference type="SAM" id="MobiDB-lite"/>
    </source>
</evidence>
<protein>
    <submittedName>
        <fullName evidence="2">Uncharacterized protein</fullName>
    </submittedName>
</protein>
<dbReference type="AlphaFoldDB" id="A0A0V0QHK9"/>
<dbReference type="EMBL" id="LDAU01000165">
    <property type="protein sequence ID" value="KRX01761.1"/>
    <property type="molecule type" value="Genomic_DNA"/>
</dbReference>
<comment type="caution">
    <text evidence="2">The sequence shown here is derived from an EMBL/GenBank/DDBJ whole genome shotgun (WGS) entry which is preliminary data.</text>
</comment>
<accession>A0A0V0QHK9</accession>
<proteinExistence type="predicted"/>
<reference evidence="2 3" key="1">
    <citation type="journal article" date="2015" name="Sci. Rep.">
        <title>Genome of the facultative scuticociliatosis pathogen Pseudocohnilembus persalinus provides insight into its virulence through horizontal gene transfer.</title>
        <authorList>
            <person name="Xiong J."/>
            <person name="Wang G."/>
            <person name="Cheng J."/>
            <person name="Tian M."/>
            <person name="Pan X."/>
            <person name="Warren A."/>
            <person name="Jiang C."/>
            <person name="Yuan D."/>
            <person name="Miao W."/>
        </authorList>
    </citation>
    <scope>NUCLEOTIDE SEQUENCE [LARGE SCALE GENOMIC DNA]</scope>
    <source>
        <strain evidence="2">36N120E</strain>
    </source>
</reference>